<keyword evidence="2" id="KW-1185">Reference proteome</keyword>
<organism evidence="1 2">
    <name type="scientific">Blastomyces silverae</name>
    <dbReference type="NCBI Taxonomy" id="2060906"/>
    <lineage>
        <taxon>Eukaryota</taxon>
        <taxon>Fungi</taxon>
        <taxon>Dikarya</taxon>
        <taxon>Ascomycota</taxon>
        <taxon>Pezizomycotina</taxon>
        <taxon>Eurotiomycetes</taxon>
        <taxon>Eurotiomycetidae</taxon>
        <taxon>Onygenales</taxon>
        <taxon>Ajellomycetaceae</taxon>
        <taxon>Blastomyces</taxon>
    </lineage>
</organism>
<evidence type="ECO:0000313" key="1">
    <source>
        <dbReference type="EMBL" id="KLJ06996.1"/>
    </source>
</evidence>
<evidence type="ECO:0000313" key="2">
    <source>
        <dbReference type="Proteomes" id="UP000053573"/>
    </source>
</evidence>
<dbReference type="AlphaFoldDB" id="A0A0H1BCP0"/>
<gene>
    <name evidence="1" type="ORF">EMPG_17511</name>
</gene>
<proteinExistence type="predicted"/>
<sequence length="67" mass="7506">MRHLKILRCCWPLNVISAPRTCKSTWTPTCGRLALMESMLSTLARLGRKSYLLPASSQPLTTQPTFA</sequence>
<dbReference type="EMBL" id="LDEV01002934">
    <property type="protein sequence ID" value="KLJ06996.1"/>
    <property type="molecule type" value="Genomic_DNA"/>
</dbReference>
<comment type="caution">
    <text evidence="1">The sequence shown here is derived from an EMBL/GenBank/DDBJ whole genome shotgun (WGS) entry which is preliminary data.</text>
</comment>
<accession>A0A0H1BCP0</accession>
<reference evidence="2" key="1">
    <citation type="journal article" date="2015" name="PLoS Genet.">
        <title>The dynamic genome and transcriptome of the human fungal pathogen Blastomyces and close relative Emmonsia.</title>
        <authorList>
            <person name="Munoz J.F."/>
            <person name="Gauthier G.M."/>
            <person name="Desjardins C.A."/>
            <person name="Gallo J.E."/>
            <person name="Holder J."/>
            <person name="Sullivan T.D."/>
            <person name="Marty A.J."/>
            <person name="Carmen J.C."/>
            <person name="Chen Z."/>
            <person name="Ding L."/>
            <person name="Gujja S."/>
            <person name="Magrini V."/>
            <person name="Misas E."/>
            <person name="Mitreva M."/>
            <person name="Priest M."/>
            <person name="Saif S."/>
            <person name="Whiston E.A."/>
            <person name="Young S."/>
            <person name="Zeng Q."/>
            <person name="Goldman W.E."/>
            <person name="Mardis E.R."/>
            <person name="Taylor J.W."/>
            <person name="McEwen J.G."/>
            <person name="Clay O.K."/>
            <person name="Klein B.S."/>
            <person name="Cuomo C.A."/>
        </authorList>
    </citation>
    <scope>NUCLEOTIDE SEQUENCE [LARGE SCALE GENOMIC DNA]</scope>
    <source>
        <strain evidence="2">UAMH 139</strain>
    </source>
</reference>
<name>A0A0H1BCP0_9EURO</name>
<protein>
    <submittedName>
        <fullName evidence="1">Uncharacterized protein</fullName>
    </submittedName>
</protein>
<dbReference type="Proteomes" id="UP000053573">
    <property type="component" value="Unassembled WGS sequence"/>
</dbReference>